<keyword evidence="2" id="KW-1185">Reference proteome</keyword>
<dbReference type="AlphaFoldDB" id="A0AAV7NK78"/>
<evidence type="ECO:0000313" key="2">
    <source>
        <dbReference type="Proteomes" id="UP001066276"/>
    </source>
</evidence>
<organism evidence="1 2">
    <name type="scientific">Pleurodeles waltl</name>
    <name type="common">Iberian ribbed newt</name>
    <dbReference type="NCBI Taxonomy" id="8319"/>
    <lineage>
        <taxon>Eukaryota</taxon>
        <taxon>Metazoa</taxon>
        <taxon>Chordata</taxon>
        <taxon>Craniata</taxon>
        <taxon>Vertebrata</taxon>
        <taxon>Euteleostomi</taxon>
        <taxon>Amphibia</taxon>
        <taxon>Batrachia</taxon>
        <taxon>Caudata</taxon>
        <taxon>Salamandroidea</taxon>
        <taxon>Salamandridae</taxon>
        <taxon>Pleurodelinae</taxon>
        <taxon>Pleurodeles</taxon>
    </lineage>
</organism>
<reference evidence="1" key="1">
    <citation type="journal article" date="2022" name="bioRxiv">
        <title>Sequencing and chromosome-scale assembly of the giantPleurodeles waltlgenome.</title>
        <authorList>
            <person name="Brown T."/>
            <person name="Elewa A."/>
            <person name="Iarovenko S."/>
            <person name="Subramanian E."/>
            <person name="Araus A.J."/>
            <person name="Petzold A."/>
            <person name="Susuki M."/>
            <person name="Suzuki K.-i.T."/>
            <person name="Hayashi T."/>
            <person name="Toyoda A."/>
            <person name="Oliveira C."/>
            <person name="Osipova E."/>
            <person name="Leigh N.D."/>
            <person name="Simon A."/>
            <person name="Yun M.H."/>
        </authorList>
    </citation>
    <scope>NUCLEOTIDE SEQUENCE</scope>
    <source>
        <strain evidence="1">20211129_DDA</strain>
        <tissue evidence="1">Liver</tissue>
    </source>
</reference>
<gene>
    <name evidence="1" type="ORF">NDU88_004586</name>
</gene>
<evidence type="ECO:0000313" key="1">
    <source>
        <dbReference type="EMBL" id="KAJ1116371.1"/>
    </source>
</evidence>
<comment type="caution">
    <text evidence="1">The sequence shown here is derived from an EMBL/GenBank/DDBJ whole genome shotgun (WGS) entry which is preliminary data.</text>
</comment>
<protein>
    <submittedName>
        <fullName evidence="1">Uncharacterized protein</fullName>
    </submittedName>
</protein>
<proteinExistence type="predicted"/>
<accession>A0AAV7NK78</accession>
<dbReference type="EMBL" id="JANPWB010000012">
    <property type="protein sequence ID" value="KAJ1116371.1"/>
    <property type="molecule type" value="Genomic_DNA"/>
</dbReference>
<name>A0AAV7NK78_PLEWA</name>
<dbReference type="Proteomes" id="UP001066276">
    <property type="component" value="Chromosome 8"/>
</dbReference>
<sequence length="106" mass="11912">MLLVKTGRVCTQHTKKILKVKHALVDAIRRPIDRPPKTRILGILEDVGGMRDGGALMALGRCSQKKDIAKTWRSEEAPHTTAWLQDTDWIGVQSQKSPFIWLVAAR</sequence>